<organism evidence="1 2">
    <name type="scientific">Gigaspora margarita</name>
    <dbReference type="NCBI Taxonomy" id="4874"/>
    <lineage>
        <taxon>Eukaryota</taxon>
        <taxon>Fungi</taxon>
        <taxon>Fungi incertae sedis</taxon>
        <taxon>Mucoromycota</taxon>
        <taxon>Glomeromycotina</taxon>
        <taxon>Glomeromycetes</taxon>
        <taxon>Diversisporales</taxon>
        <taxon>Gigasporaceae</taxon>
        <taxon>Gigaspora</taxon>
    </lineage>
</organism>
<dbReference type="Gene3D" id="3.80.10.10">
    <property type="entry name" value="Ribonuclease Inhibitor"/>
    <property type="match status" value="1"/>
</dbReference>
<dbReference type="Proteomes" id="UP000439903">
    <property type="component" value="Unassembled WGS sequence"/>
</dbReference>
<name>A0A8H4AMY1_GIGMA</name>
<evidence type="ECO:0000313" key="1">
    <source>
        <dbReference type="EMBL" id="KAF0514785.1"/>
    </source>
</evidence>
<evidence type="ECO:0000313" key="2">
    <source>
        <dbReference type="Proteomes" id="UP000439903"/>
    </source>
</evidence>
<accession>A0A8H4AMY1</accession>
<proteinExistence type="predicted"/>
<keyword evidence="2" id="KW-1185">Reference proteome</keyword>
<dbReference type="EMBL" id="WTPW01000404">
    <property type="protein sequence ID" value="KAF0514785.1"/>
    <property type="molecule type" value="Genomic_DNA"/>
</dbReference>
<dbReference type="AlphaFoldDB" id="A0A8H4AMY1"/>
<reference evidence="1 2" key="1">
    <citation type="journal article" date="2019" name="Environ. Microbiol.">
        <title>At the nexus of three kingdoms: the genome of the mycorrhizal fungus Gigaspora margarita provides insights into plant, endobacterial and fungal interactions.</title>
        <authorList>
            <person name="Venice F."/>
            <person name="Ghignone S."/>
            <person name="Salvioli di Fossalunga A."/>
            <person name="Amselem J."/>
            <person name="Novero M."/>
            <person name="Xianan X."/>
            <person name="Sedzielewska Toro K."/>
            <person name="Morin E."/>
            <person name="Lipzen A."/>
            <person name="Grigoriev I.V."/>
            <person name="Henrissat B."/>
            <person name="Martin F.M."/>
            <person name="Bonfante P."/>
        </authorList>
    </citation>
    <scope>NUCLEOTIDE SEQUENCE [LARGE SCALE GENOMIC DNA]</scope>
    <source>
        <strain evidence="1 2">BEG34</strain>
    </source>
</reference>
<sequence length="231" mass="26826">MAKNTMKINTLELEFENKYHEDEKEFFHTLIWIIKSQDQLKQFGLIGGEKCPTKFYGIISALESQKSSLQEVIIDYCAFSTEFEVLKNCKNLEILHIRYCDYMIPLKILDYNKINTLEVVDCPIDSKDIALILEKFGISLQRLKLVSDDKIQEESLLLEVLKSFCPNITYLNISNIEFSTQLLEFIGNLQKLQFLTLSSLWCIVDDISEEELKKRAYFVSTIANVIKLAKL</sequence>
<dbReference type="OrthoDB" id="1302145at2759"/>
<gene>
    <name evidence="1" type="ORF">F8M41_017509</name>
</gene>
<protein>
    <submittedName>
        <fullName evidence="1">Uncharacterized protein</fullName>
    </submittedName>
</protein>
<dbReference type="SUPFAM" id="SSF52047">
    <property type="entry name" value="RNI-like"/>
    <property type="match status" value="1"/>
</dbReference>
<dbReference type="InterPro" id="IPR032675">
    <property type="entry name" value="LRR_dom_sf"/>
</dbReference>
<comment type="caution">
    <text evidence="1">The sequence shown here is derived from an EMBL/GenBank/DDBJ whole genome shotgun (WGS) entry which is preliminary data.</text>
</comment>